<evidence type="ECO:0000256" key="5">
    <source>
        <dbReference type="ARBA" id="ARBA00023159"/>
    </source>
</evidence>
<evidence type="ECO:0000259" key="11">
    <source>
        <dbReference type="Pfam" id="PF11265"/>
    </source>
</evidence>
<feature type="region of interest" description="Disordered" evidence="9">
    <location>
        <begin position="326"/>
        <end position="345"/>
    </location>
</feature>
<feature type="domain" description="Mediator complex subunit Med25 PTOV" evidence="10">
    <location>
        <begin position="404"/>
        <end position="515"/>
    </location>
</feature>
<dbReference type="InterPro" id="IPR038196">
    <property type="entry name" value="Med25_PTOV_sf"/>
</dbReference>
<comment type="subcellular location">
    <subcellularLocation>
        <location evidence="1">Nucleus</location>
    </subcellularLocation>
</comment>
<evidence type="ECO:0000259" key="10">
    <source>
        <dbReference type="Pfam" id="PF11232"/>
    </source>
</evidence>
<sequence length="684" mass="76420">MELTMNLIAMVRMNLRFIGGAGDSSSHIVEGLCTALNLFDDLDSLRSKSNLNPTQNENQSLSSSFPSNLNVNKYCILICNSTPYLEPAYENQNYFGYTIEQLLNLMVEREINFSVFSPRKINFLYKMFENAGGRLLNALQRNFARDRRHLVLLNGFSLHEKAISPLSQPSSTEQDKSGHQSLVGTKRPHSPTNMPGSNMMLNQNAQMVVRNQITTGVGSPSMNQWMSPNGAGTGVSSPSQMFRNGNVRPLLSQSNNVNNGLMNSNQNLSGLVPQNVNSNLISSPINQLQQQQQQQQSNNSNIPNPQMPRSSASVAPSIRAQQQQLNNIQAPSPSQPQPSPHGIRIVSSPINQQQSIPSPLPSANQQFNSQQHQQQMNQMTQSNQALGPMSQPTNMPMQNVNQNQRTKIWSGIIEYIDKTNPQGRVTYGMECFITYQPNNNEPELKAENWPDKLPLYTVPKNLMNRLSPIFKNNSYQISSNNVVNSSNSMIQTTSTPLNVLTSNVMTSNVSIAQTKNSQTIDAMGAVTTTTSALMQNQQRQPQFSVNNANNSQMRSFQVDPNGNMINVNPANNTSSIHQQQQQQNPGVRQHLQQQLQQKQHIQLQQNQSMSPMNIVNNNSNLNGNNQTQLRHLLQQQQQRSMGQRPSLQMQTQQNVAQQQQIRSQHSINVGQHQNIGGNDFLMNN</sequence>
<feature type="region of interest" description="Disordered" evidence="9">
    <location>
        <begin position="350"/>
        <end position="395"/>
    </location>
</feature>
<feature type="compositionally biased region" description="Low complexity" evidence="9">
    <location>
        <begin position="350"/>
        <end position="384"/>
    </location>
</feature>
<comment type="caution">
    <text evidence="12">The sequence shown here is derived from an EMBL/GenBank/DDBJ whole genome shotgun (WGS) entry which is preliminary data.</text>
</comment>
<keyword evidence="4" id="KW-0805">Transcription regulation</keyword>
<dbReference type="PANTHER" id="PTHR12433">
    <property type="entry name" value="MEDIATOR OF RNA POLYMERASE II TRANSCRIPTION SUBUNIT 25"/>
    <property type="match status" value="1"/>
</dbReference>
<evidence type="ECO:0000256" key="1">
    <source>
        <dbReference type="ARBA" id="ARBA00004123"/>
    </source>
</evidence>
<evidence type="ECO:0000313" key="12">
    <source>
        <dbReference type="EMBL" id="KPM06388.1"/>
    </source>
</evidence>
<dbReference type="OrthoDB" id="7690434at2759"/>
<evidence type="ECO:0000256" key="4">
    <source>
        <dbReference type="ARBA" id="ARBA00023015"/>
    </source>
</evidence>
<feature type="compositionally biased region" description="Low complexity" evidence="9">
    <location>
        <begin position="280"/>
        <end position="304"/>
    </location>
</feature>
<evidence type="ECO:0000256" key="9">
    <source>
        <dbReference type="SAM" id="MobiDB-lite"/>
    </source>
</evidence>
<gene>
    <name evidence="12" type="ORF">QR98_0048630</name>
</gene>
<keyword evidence="6" id="KW-0804">Transcription</keyword>
<organism evidence="12 13">
    <name type="scientific">Sarcoptes scabiei</name>
    <name type="common">Itch mite</name>
    <name type="synonym">Acarus scabiei</name>
    <dbReference type="NCBI Taxonomy" id="52283"/>
    <lineage>
        <taxon>Eukaryota</taxon>
        <taxon>Metazoa</taxon>
        <taxon>Ecdysozoa</taxon>
        <taxon>Arthropoda</taxon>
        <taxon>Chelicerata</taxon>
        <taxon>Arachnida</taxon>
        <taxon>Acari</taxon>
        <taxon>Acariformes</taxon>
        <taxon>Sarcoptiformes</taxon>
        <taxon>Astigmata</taxon>
        <taxon>Psoroptidia</taxon>
        <taxon>Sarcoptoidea</taxon>
        <taxon>Sarcoptidae</taxon>
        <taxon>Sarcoptinae</taxon>
        <taxon>Sarcoptes</taxon>
    </lineage>
</organism>
<dbReference type="InterPro" id="IPR021419">
    <property type="entry name" value="Mediator_Med25_VWA"/>
</dbReference>
<feature type="compositionally biased region" description="Low complexity" evidence="9">
    <location>
        <begin position="252"/>
        <end position="271"/>
    </location>
</feature>
<dbReference type="Proteomes" id="UP000616769">
    <property type="component" value="Unassembled WGS sequence"/>
</dbReference>
<protein>
    <recommendedName>
        <fullName evidence="3">Mediator of RNA polymerase II transcription subunit 25</fullName>
    </recommendedName>
    <alternativeName>
        <fullName evidence="8">Mediator complex subunit 25</fullName>
    </alternativeName>
</protein>
<reference evidence="12 13" key="1">
    <citation type="journal article" date="2015" name="Parasit. Vectors">
        <title>Draft genome of the scabies mite.</title>
        <authorList>
            <person name="Rider S.D.Jr."/>
            <person name="Morgan M.S."/>
            <person name="Arlian L.G."/>
        </authorList>
    </citation>
    <scope>NUCLEOTIDE SEQUENCE [LARGE SCALE GENOMIC DNA]</scope>
    <source>
        <strain evidence="12">Arlian Lab</strain>
    </source>
</reference>
<feature type="domain" description="Mediator of RNA polymerase II transcription subunit 25 von Willebrand factor type A" evidence="11">
    <location>
        <begin position="14"/>
        <end position="156"/>
    </location>
</feature>
<name>A0A132A5Z8_SARSC</name>
<feature type="compositionally biased region" description="Low complexity" evidence="9">
    <location>
        <begin position="578"/>
        <end position="606"/>
    </location>
</feature>
<feature type="region of interest" description="Disordered" evidence="9">
    <location>
        <begin position="542"/>
        <end position="606"/>
    </location>
</feature>
<feature type="region of interest" description="Disordered" evidence="9">
    <location>
        <begin position="165"/>
        <end position="197"/>
    </location>
</feature>
<dbReference type="AlphaFoldDB" id="A0A132A5Z8"/>
<dbReference type="Pfam" id="PF11232">
    <property type="entry name" value="Med25"/>
    <property type="match status" value="1"/>
</dbReference>
<comment type="similarity">
    <text evidence="2">Belongs to the Mediator complex subunit 25 family.</text>
</comment>
<accession>A0A132A5Z8</accession>
<dbReference type="InterPro" id="IPR021394">
    <property type="entry name" value="Med25_PTOV"/>
</dbReference>
<dbReference type="GO" id="GO:0005667">
    <property type="term" value="C:transcription regulator complex"/>
    <property type="evidence" value="ECO:0007669"/>
    <property type="project" value="TreeGrafter"/>
</dbReference>
<proteinExistence type="inferred from homology"/>
<dbReference type="Gene3D" id="2.40.290.30">
    <property type="entry name" value="Mediator complex subunit 25, ACID domain"/>
    <property type="match status" value="1"/>
</dbReference>
<evidence type="ECO:0000256" key="3">
    <source>
        <dbReference type="ARBA" id="ARBA00019694"/>
    </source>
</evidence>
<dbReference type="GO" id="GO:0045944">
    <property type="term" value="P:positive regulation of transcription by RNA polymerase II"/>
    <property type="evidence" value="ECO:0007669"/>
    <property type="project" value="TreeGrafter"/>
</dbReference>
<evidence type="ECO:0000256" key="8">
    <source>
        <dbReference type="ARBA" id="ARBA00031958"/>
    </source>
</evidence>
<evidence type="ECO:0000313" key="13">
    <source>
        <dbReference type="Proteomes" id="UP000616769"/>
    </source>
</evidence>
<dbReference type="VEuPathDB" id="VectorBase:SSCA008985"/>
<dbReference type="GO" id="GO:0016592">
    <property type="term" value="C:mediator complex"/>
    <property type="evidence" value="ECO:0007669"/>
    <property type="project" value="TreeGrafter"/>
</dbReference>
<evidence type="ECO:0000256" key="6">
    <source>
        <dbReference type="ARBA" id="ARBA00023163"/>
    </source>
</evidence>
<feature type="region of interest" description="Disordered" evidence="9">
    <location>
        <begin position="633"/>
        <end position="663"/>
    </location>
</feature>
<keyword evidence="5" id="KW-0010">Activator</keyword>
<dbReference type="Pfam" id="PF11265">
    <property type="entry name" value="Med25_VWA"/>
    <property type="match status" value="1"/>
</dbReference>
<dbReference type="PANTHER" id="PTHR12433:SF11">
    <property type="entry name" value="MEDIATOR OF RNA POLYMERASE II TRANSCRIPTION SUBUNIT 25"/>
    <property type="match status" value="1"/>
</dbReference>
<evidence type="ECO:0000256" key="7">
    <source>
        <dbReference type="ARBA" id="ARBA00023242"/>
    </source>
</evidence>
<feature type="compositionally biased region" description="Polar residues" evidence="9">
    <location>
        <begin position="234"/>
        <end position="243"/>
    </location>
</feature>
<feature type="region of interest" description="Disordered" evidence="9">
    <location>
        <begin position="226"/>
        <end position="320"/>
    </location>
</feature>
<dbReference type="EMBL" id="JXLN01010844">
    <property type="protein sequence ID" value="KPM06388.1"/>
    <property type="molecule type" value="Genomic_DNA"/>
</dbReference>
<evidence type="ECO:0000256" key="2">
    <source>
        <dbReference type="ARBA" id="ARBA00009102"/>
    </source>
</evidence>
<keyword evidence="7" id="KW-0539">Nucleus</keyword>
<feature type="compositionally biased region" description="Polar residues" evidence="9">
    <location>
        <begin position="307"/>
        <end position="320"/>
    </location>
</feature>
<feature type="compositionally biased region" description="Polar residues" evidence="9">
    <location>
        <begin position="542"/>
        <end position="577"/>
    </location>
</feature>